<protein>
    <submittedName>
        <fullName evidence="2">TIGR02281 family clan AA aspartic protease</fullName>
    </submittedName>
</protein>
<feature type="transmembrane region" description="Helical" evidence="1">
    <location>
        <begin position="12"/>
        <end position="31"/>
    </location>
</feature>
<dbReference type="InterPro" id="IPR021109">
    <property type="entry name" value="Peptidase_aspartic_dom_sf"/>
</dbReference>
<evidence type="ECO:0000313" key="2">
    <source>
        <dbReference type="EMBL" id="PAX08066.1"/>
    </source>
</evidence>
<dbReference type="SUPFAM" id="SSF50630">
    <property type="entry name" value="Acid proteases"/>
    <property type="match status" value="1"/>
</dbReference>
<dbReference type="GO" id="GO:0004190">
    <property type="term" value="F:aspartic-type endopeptidase activity"/>
    <property type="evidence" value="ECO:0007669"/>
    <property type="project" value="InterPro"/>
</dbReference>
<keyword evidence="2" id="KW-0645">Protease</keyword>
<keyword evidence="1" id="KW-0472">Membrane</keyword>
<gene>
    <name evidence="2" type="ORF">CKY28_10765</name>
</gene>
<keyword evidence="3" id="KW-1185">Reference proteome</keyword>
<dbReference type="OrthoDB" id="7595324at2"/>
<dbReference type="InterPro" id="IPR001969">
    <property type="entry name" value="Aspartic_peptidase_AS"/>
</dbReference>
<organism evidence="2 3">
    <name type="scientific">Sphingomonas lenta</name>
    <dbReference type="NCBI Taxonomy" id="1141887"/>
    <lineage>
        <taxon>Bacteria</taxon>
        <taxon>Pseudomonadati</taxon>
        <taxon>Pseudomonadota</taxon>
        <taxon>Alphaproteobacteria</taxon>
        <taxon>Sphingomonadales</taxon>
        <taxon>Sphingomonadaceae</taxon>
        <taxon>Sphingomonas</taxon>
    </lineage>
</organism>
<dbReference type="NCBIfam" id="TIGR02281">
    <property type="entry name" value="clan_AA_DTGA"/>
    <property type="match status" value="1"/>
</dbReference>
<dbReference type="AlphaFoldDB" id="A0A2A2SFM9"/>
<sequence length="210" mass="22398">MSPVTPLLNDTAILPLLLALIVLSIVGWIRVPIVAGLARLGSLAVVALVLILVTGQRDRFEPYIGRLLAPLERDAQAVVGEEVRLQMSPDGHFWANVRLDGVERRMLVDSGATITAISDRTAREIGLDAAPSPIPVLIRTANGTVAARSGRVDELRLGNIKAGGLGVVVSPAFGDVDVLGMNFLSKLKSWRVEGRTLILTPNHPQPVTDA</sequence>
<feature type="transmembrane region" description="Helical" evidence="1">
    <location>
        <begin position="37"/>
        <end position="55"/>
    </location>
</feature>
<dbReference type="InterPro" id="IPR011969">
    <property type="entry name" value="Clan_AA_Asp_peptidase_C"/>
</dbReference>
<dbReference type="Gene3D" id="2.40.70.10">
    <property type="entry name" value="Acid Proteases"/>
    <property type="match status" value="1"/>
</dbReference>
<keyword evidence="1" id="KW-1133">Transmembrane helix</keyword>
<proteinExistence type="predicted"/>
<dbReference type="Proteomes" id="UP000218151">
    <property type="component" value="Unassembled WGS sequence"/>
</dbReference>
<dbReference type="PROSITE" id="PS00141">
    <property type="entry name" value="ASP_PROTEASE"/>
    <property type="match status" value="1"/>
</dbReference>
<comment type="caution">
    <text evidence="2">The sequence shown here is derived from an EMBL/GenBank/DDBJ whole genome shotgun (WGS) entry which is preliminary data.</text>
</comment>
<accession>A0A2A2SFM9</accession>
<dbReference type="CDD" id="cd05483">
    <property type="entry name" value="retropepsin_like_bacteria"/>
    <property type="match status" value="1"/>
</dbReference>
<keyword evidence="2" id="KW-0378">Hydrolase</keyword>
<reference evidence="3" key="1">
    <citation type="submission" date="2017-09" db="EMBL/GenBank/DDBJ databases">
        <authorList>
            <person name="Feng G."/>
            <person name="Zhu H."/>
        </authorList>
    </citation>
    <scope>NUCLEOTIDE SEQUENCE [LARGE SCALE GENOMIC DNA]</scope>
    <source>
        <strain evidence="3">1PNM-20</strain>
    </source>
</reference>
<keyword evidence="1" id="KW-0812">Transmembrane</keyword>
<dbReference type="Pfam" id="PF13975">
    <property type="entry name" value="gag-asp_proteas"/>
    <property type="match status" value="1"/>
</dbReference>
<name>A0A2A2SFM9_9SPHN</name>
<evidence type="ECO:0000313" key="3">
    <source>
        <dbReference type="Proteomes" id="UP000218151"/>
    </source>
</evidence>
<evidence type="ECO:0000256" key="1">
    <source>
        <dbReference type="SAM" id="Phobius"/>
    </source>
</evidence>
<dbReference type="InterPro" id="IPR034122">
    <property type="entry name" value="Retropepsin-like_bacterial"/>
</dbReference>
<dbReference type="GO" id="GO:0006508">
    <property type="term" value="P:proteolysis"/>
    <property type="evidence" value="ECO:0007669"/>
    <property type="project" value="UniProtKB-KW"/>
</dbReference>
<dbReference type="EMBL" id="NSLI01000003">
    <property type="protein sequence ID" value="PAX08066.1"/>
    <property type="molecule type" value="Genomic_DNA"/>
</dbReference>